<evidence type="ECO:0000313" key="3">
    <source>
        <dbReference type="WBParaSite" id="ACRNAN_scaffold1984.g11610.t1"/>
    </source>
</evidence>
<dbReference type="WBParaSite" id="ACRNAN_scaffold1984.g11610.t1">
    <property type="protein sequence ID" value="ACRNAN_scaffold1984.g11610.t1"/>
    <property type="gene ID" value="ACRNAN_scaffold1984.g11610"/>
</dbReference>
<sequence length="92" mass="10816">MNFNSVAFLLLTSFIALILLTSTADARPRHRKHKRVLDEYEYRDHEDYNDSGVFVDSVPIKTTAEPHHAKLHSKTNRFPKLRKYFSSTDYFV</sequence>
<evidence type="ECO:0000313" key="2">
    <source>
        <dbReference type="Proteomes" id="UP000887540"/>
    </source>
</evidence>
<keyword evidence="1" id="KW-0732">Signal</keyword>
<feature type="signal peptide" evidence="1">
    <location>
        <begin position="1"/>
        <end position="26"/>
    </location>
</feature>
<feature type="chain" id="PRO_5037962809" evidence="1">
    <location>
        <begin position="27"/>
        <end position="92"/>
    </location>
</feature>
<protein>
    <submittedName>
        <fullName evidence="3">Uncharacterized protein</fullName>
    </submittedName>
</protein>
<dbReference type="Proteomes" id="UP000887540">
    <property type="component" value="Unplaced"/>
</dbReference>
<proteinExistence type="predicted"/>
<evidence type="ECO:0000256" key="1">
    <source>
        <dbReference type="SAM" id="SignalP"/>
    </source>
</evidence>
<accession>A0A914D8X4</accession>
<organism evidence="2 3">
    <name type="scientific">Acrobeloides nanus</name>
    <dbReference type="NCBI Taxonomy" id="290746"/>
    <lineage>
        <taxon>Eukaryota</taxon>
        <taxon>Metazoa</taxon>
        <taxon>Ecdysozoa</taxon>
        <taxon>Nematoda</taxon>
        <taxon>Chromadorea</taxon>
        <taxon>Rhabditida</taxon>
        <taxon>Tylenchina</taxon>
        <taxon>Cephalobomorpha</taxon>
        <taxon>Cephaloboidea</taxon>
        <taxon>Cephalobidae</taxon>
        <taxon>Acrobeloides</taxon>
    </lineage>
</organism>
<keyword evidence="2" id="KW-1185">Reference proteome</keyword>
<reference evidence="3" key="1">
    <citation type="submission" date="2022-11" db="UniProtKB">
        <authorList>
            <consortium name="WormBaseParasite"/>
        </authorList>
    </citation>
    <scope>IDENTIFICATION</scope>
</reference>
<dbReference type="AlphaFoldDB" id="A0A914D8X4"/>
<name>A0A914D8X4_9BILA</name>